<dbReference type="EMBL" id="CP034900">
    <property type="protein sequence ID" value="QCI16002.1"/>
    <property type="molecule type" value="Genomic_DNA"/>
</dbReference>
<reference evidence="1 2" key="2">
    <citation type="submission" date="2019-05" db="EMBL/GenBank/DDBJ databases">
        <title>Genome evolution of the obligate endosymbiont Buchnera aphidicola.</title>
        <authorList>
            <person name="Moran N.A."/>
        </authorList>
    </citation>
    <scope>NUCLEOTIDE SEQUENCE [LARGE SCALE GENOMIC DNA]</scope>
    <source>
        <strain evidence="1 2">Aar</strain>
    </source>
</reference>
<evidence type="ECO:0000313" key="1">
    <source>
        <dbReference type="EMBL" id="QCI16002.1"/>
    </source>
</evidence>
<reference evidence="1 2" key="1">
    <citation type="submission" date="2018-12" db="EMBL/GenBank/DDBJ databases">
        <authorList>
            <person name="Chong R.A."/>
        </authorList>
    </citation>
    <scope>NUCLEOTIDE SEQUENCE [LARGE SCALE GENOMIC DNA]</scope>
    <source>
        <strain evidence="1 2">Aar</strain>
    </source>
</reference>
<evidence type="ECO:0000313" key="2">
    <source>
        <dbReference type="Proteomes" id="UP000298654"/>
    </source>
</evidence>
<sequence length="45" mass="5293">MLFSQNSKLILRQNEIFKTKKVFFLGNINNDFPLYLSTISTKINL</sequence>
<proteinExistence type="predicted"/>
<gene>
    <name evidence="1" type="ORF">D9V59_01640</name>
</gene>
<name>A0A4D6XHR9_9GAMM</name>
<dbReference type="OrthoDB" id="9816072at2"/>
<evidence type="ECO:0008006" key="3">
    <source>
        <dbReference type="Google" id="ProtNLM"/>
    </source>
</evidence>
<organism evidence="1 2">
    <name type="scientific">Buchnera aphidicola</name>
    <name type="common">Artemisaphis artemisicola</name>
    <dbReference type="NCBI Taxonomy" id="1241836"/>
    <lineage>
        <taxon>Bacteria</taxon>
        <taxon>Pseudomonadati</taxon>
        <taxon>Pseudomonadota</taxon>
        <taxon>Gammaproteobacteria</taxon>
        <taxon>Enterobacterales</taxon>
        <taxon>Erwiniaceae</taxon>
        <taxon>Buchnera</taxon>
    </lineage>
</organism>
<protein>
    <recommendedName>
        <fullName evidence="3">Methyltransferase small N-terminal domain-containing protein</fullName>
    </recommendedName>
</protein>
<dbReference type="AlphaFoldDB" id="A0A4D6XHR9"/>
<dbReference type="Proteomes" id="UP000298654">
    <property type="component" value="Chromosome"/>
</dbReference>
<accession>A0A4D6XHR9</accession>